<evidence type="ECO:0000313" key="2">
    <source>
        <dbReference type="Proteomes" id="UP000033385"/>
    </source>
</evidence>
<reference evidence="1 2" key="1">
    <citation type="submission" date="2015-01" db="EMBL/GenBank/DDBJ databases">
        <title>Genome Sequencing of Rickettsiales.</title>
        <authorList>
            <person name="Daugherty S.C."/>
            <person name="Su Q."/>
            <person name="Abolude K."/>
            <person name="Beier-Sexton M."/>
            <person name="Carlyon J.A."/>
            <person name="Carter R."/>
            <person name="Day N.P."/>
            <person name="Dumler S.J."/>
            <person name="Dyachenko V."/>
            <person name="Godinez A."/>
            <person name="Kurtti T.J."/>
            <person name="Lichay M."/>
            <person name="Mullins K.E."/>
            <person name="Ott S."/>
            <person name="Pappas-Brown V."/>
            <person name="Paris D.H."/>
            <person name="Patel P."/>
            <person name="Richards A.L."/>
            <person name="Sadzewicz L."/>
            <person name="Sears K."/>
            <person name="Seidman D."/>
            <person name="Sengamalay N."/>
            <person name="Stenos J."/>
            <person name="Tallon L.J."/>
            <person name="Vincent G."/>
            <person name="Fraser C.M."/>
            <person name="Munderloh U."/>
            <person name="Dunning-Hotopp J.C."/>
        </authorList>
    </citation>
    <scope>NUCLEOTIDE SEQUENCE [LARGE SCALE GENOMIC DNA]</scope>
    <source>
        <strain evidence="1 2">ApNP</strain>
    </source>
</reference>
<dbReference type="EMBL" id="LANW01000001">
    <property type="protein sequence ID" value="KJV67642.1"/>
    <property type="molecule type" value="Genomic_DNA"/>
</dbReference>
<protein>
    <submittedName>
        <fullName evidence="1">Uncharacterized protein</fullName>
    </submittedName>
</protein>
<comment type="caution">
    <text evidence="1">The sequence shown here is derived from an EMBL/GenBank/DDBJ whole genome shotgun (WGS) entry which is preliminary data.</text>
</comment>
<name>A0A0F3NIW4_ANAPH</name>
<evidence type="ECO:0000313" key="1">
    <source>
        <dbReference type="EMBL" id="KJV67642.1"/>
    </source>
</evidence>
<dbReference type="Proteomes" id="UP000033385">
    <property type="component" value="Unassembled WGS sequence"/>
</dbReference>
<sequence>MTNTRPILHTICYSLISLLEYVPLEGIAASRAASILSKNYRLFASRDYLSYDVCCFPKKQQDQYCIPYATASYPF</sequence>
<accession>A0A0F3NIW4</accession>
<dbReference type="AlphaFoldDB" id="A0A0F3NIW4"/>
<gene>
    <name evidence="1" type="ORF">APHNP_1322</name>
</gene>
<proteinExistence type="predicted"/>
<organism evidence="1 2">
    <name type="scientific">Anaplasma phagocytophilum str. ApNP</name>
    <dbReference type="NCBI Taxonomy" id="1359153"/>
    <lineage>
        <taxon>Bacteria</taxon>
        <taxon>Pseudomonadati</taxon>
        <taxon>Pseudomonadota</taxon>
        <taxon>Alphaproteobacteria</taxon>
        <taxon>Rickettsiales</taxon>
        <taxon>Anaplasmataceae</taxon>
        <taxon>Anaplasma</taxon>
        <taxon>phagocytophilum group</taxon>
    </lineage>
</organism>